<keyword evidence="5" id="KW-0676">Redox-active center</keyword>
<proteinExistence type="predicted"/>
<dbReference type="SUPFAM" id="SSF52833">
    <property type="entry name" value="Thioredoxin-like"/>
    <property type="match status" value="1"/>
</dbReference>
<protein>
    <submittedName>
        <fullName evidence="7">Peroxiredoxin</fullName>
    </submittedName>
</protein>
<comment type="caution">
    <text evidence="7">The sequence shown here is derived from an EMBL/GenBank/DDBJ whole genome shotgun (WGS) entry which is preliminary data.</text>
</comment>
<keyword evidence="4" id="KW-1015">Disulfide bond</keyword>
<dbReference type="CDD" id="cd03017">
    <property type="entry name" value="PRX_BCP"/>
    <property type="match status" value="1"/>
</dbReference>
<evidence type="ECO:0000256" key="1">
    <source>
        <dbReference type="ARBA" id="ARBA00022559"/>
    </source>
</evidence>
<sequence>MTEFGNVGPLGIGDDEGVAQRLLGMDVPGIQLRATDGTSVDLRGPGLSVVYAYPRTSAPGVEAIEGWDAIPGARGCTPQSCAFRDHFAELRELGASRLFGLSTQTTEYQREAAERLHLPFQLLSDQSLLLTSALGLPTFQAGGMTLLRRLTMIIRSGTIEHVFYPVHPPERNADAVASWLRANYTS</sequence>
<dbReference type="PANTHER" id="PTHR42801">
    <property type="entry name" value="THIOREDOXIN-DEPENDENT PEROXIDE REDUCTASE"/>
    <property type="match status" value="1"/>
</dbReference>
<evidence type="ECO:0000256" key="4">
    <source>
        <dbReference type="ARBA" id="ARBA00023157"/>
    </source>
</evidence>
<dbReference type="PANTHER" id="PTHR42801:SF21">
    <property type="entry name" value="BCPB PROTEIN"/>
    <property type="match status" value="1"/>
</dbReference>
<dbReference type="InterPro" id="IPR036249">
    <property type="entry name" value="Thioredoxin-like_sf"/>
</dbReference>
<dbReference type="EMBL" id="JAVIZC010000003">
    <property type="protein sequence ID" value="MDR6102307.1"/>
    <property type="molecule type" value="Genomic_DNA"/>
</dbReference>
<evidence type="ECO:0000313" key="7">
    <source>
        <dbReference type="EMBL" id="MDR6102307.1"/>
    </source>
</evidence>
<gene>
    <name evidence="7" type="ORF">QE369_002504</name>
</gene>
<dbReference type="Gene3D" id="3.40.30.10">
    <property type="entry name" value="Glutaredoxin"/>
    <property type="match status" value="1"/>
</dbReference>
<feature type="domain" description="Redoxin" evidence="6">
    <location>
        <begin position="24"/>
        <end position="176"/>
    </location>
</feature>
<dbReference type="Proteomes" id="UP001255601">
    <property type="component" value="Unassembled WGS sequence"/>
</dbReference>
<evidence type="ECO:0000259" key="6">
    <source>
        <dbReference type="Pfam" id="PF08534"/>
    </source>
</evidence>
<dbReference type="GO" id="GO:0008379">
    <property type="term" value="F:thioredoxin peroxidase activity"/>
    <property type="evidence" value="ECO:0007669"/>
    <property type="project" value="TreeGrafter"/>
</dbReference>
<reference evidence="7" key="1">
    <citation type="submission" date="2023-08" db="EMBL/GenBank/DDBJ databases">
        <title>Functional and genomic diversity of the sorghum phyllosphere microbiome.</title>
        <authorList>
            <person name="Shade A."/>
        </authorList>
    </citation>
    <scope>NUCLEOTIDE SEQUENCE</scope>
    <source>
        <strain evidence="7">SORGH_AS_0974</strain>
    </source>
</reference>
<organism evidence="7 8">
    <name type="scientific">Agrobacterium larrymoorei</name>
    <dbReference type="NCBI Taxonomy" id="160699"/>
    <lineage>
        <taxon>Bacteria</taxon>
        <taxon>Pseudomonadati</taxon>
        <taxon>Pseudomonadota</taxon>
        <taxon>Alphaproteobacteria</taxon>
        <taxon>Hyphomicrobiales</taxon>
        <taxon>Rhizobiaceae</taxon>
        <taxon>Rhizobium/Agrobacterium group</taxon>
        <taxon>Agrobacterium</taxon>
    </lineage>
</organism>
<dbReference type="InterPro" id="IPR013740">
    <property type="entry name" value="Redoxin"/>
</dbReference>
<dbReference type="RefSeq" id="WP_309771056.1">
    <property type="nucleotide sequence ID" value="NZ_JAVIZC010000003.1"/>
</dbReference>
<dbReference type="Pfam" id="PF08534">
    <property type="entry name" value="Redoxin"/>
    <property type="match status" value="1"/>
</dbReference>
<keyword evidence="3" id="KW-0560">Oxidoreductase</keyword>
<dbReference type="GO" id="GO:0034599">
    <property type="term" value="P:cellular response to oxidative stress"/>
    <property type="evidence" value="ECO:0007669"/>
    <property type="project" value="TreeGrafter"/>
</dbReference>
<evidence type="ECO:0000256" key="5">
    <source>
        <dbReference type="ARBA" id="ARBA00023284"/>
    </source>
</evidence>
<dbReference type="AlphaFoldDB" id="A0AAJ2BC33"/>
<keyword evidence="2" id="KW-0049">Antioxidant</keyword>
<evidence type="ECO:0000256" key="2">
    <source>
        <dbReference type="ARBA" id="ARBA00022862"/>
    </source>
</evidence>
<accession>A0AAJ2BC33</accession>
<keyword evidence="1" id="KW-0575">Peroxidase</keyword>
<dbReference type="GO" id="GO:0045454">
    <property type="term" value="P:cell redox homeostasis"/>
    <property type="evidence" value="ECO:0007669"/>
    <property type="project" value="TreeGrafter"/>
</dbReference>
<dbReference type="GO" id="GO:0005737">
    <property type="term" value="C:cytoplasm"/>
    <property type="evidence" value="ECO:0007669"/>
    <property type="project" value="TreeGrafter"/>
</dbReference>
<evidence type="ECO:0000313" key="8">
    <source>
        <dbReference type="Proteomes" id="UP001255601"/>
    </source>
</evidence>
<evidence type="ECO:0000256" key="3">
    <source>
        <dbReference type="ARBA" id="ARBA00023002"/>
    </source>
</evidence>
<dbReference type="InterPro" id="IPR050924">
    <property type="entry name" value="Peroxiredoxin_BCP/PrxQ"/>
</dbReference>
<name>A0AAJ2BC33_9HYPH</name>